<feature type="transmembrane region" description="Helical" evidence="6">
    <location>
        <begin position="38"/>
        <end position="59"/>
    </location>
</feature>
<feature type="transmembrane region" description="Helical" evidence="6">
    <location>
        <begin position="103"/>
        <end position="122"/>
    </location>
</feature>
<feature type="transmembrane region" description="Helical" evidence="6">
    <location>
        <begin position="6"/>
        <end position="26"/>
    </location>
</feature>
<keyword evidence="3 6" id="KW-0812">Transmembrane</keyword>
<feature type="transmembrane region" description="Helical" evidence="6">
    <location>
        <begin position="71"/>
        <end position="96"/>
    </location>
</feature>
<gene>
    <name evidence="8" type="ORF">B4U79_12629</name>
</gene>
<dbReference type="Gene3D" id="1.20.1250.20">
    <property type="entry name" value="MFS general substrate transporter like domains"/>
    <property type="match status" value="2"/>
</dbReference>
<dbReference type="Proteomes" id="UP000285301">
    <property type="component" value="Unassembled WGS sequence"/>
</dbReference>
<organism evidence="8 9">
    <name type="scientific">Dinothrombium tinctorium</name>
    <dbReference type="NCBI Taxonomy" id="1965070"/>
    <lineage>
        <taxon>Eukaryota</taxon>
        <taxon>Metazoa</taxon>
        <taxon>Ecdysozoa</taxon>
        <taxon>Arthropoda</taxon>
        <taxon>Chelicerata</taxon>
        <taxon>Arachnida</taxon>
        <taxon>Acari</taxon>
        <taxon>Acariformes</taxon>
        <taxon>Trombidiformes</taxon>
        <taxon>Prostigmata</taxon>
        <taxon>Anystina</taxon>
        <taxon>Parasitengona</taxon>
        <taxon>Trombidioidea</taxon>
        <taxon>Trombidiidae</taxon>
        <taxon>Dinothrombium</taxon>
    </lineage>
</organism>
<comment type="caution">
    <text evidence="8">The sequence shown here is derived from an EMBL/GenBank/DDBJ whole genome shotgun (WGS) entry which is preliminary data.</text>
</comment>
<feature type="non-terminal residue" evidence="8">
    <location>
        <position position="358"/>
    </location>
</feature>
<feature type="domain" description="Major facilitator superfamily (MFS) profile" evidence="7">
    <location>
        <begin position="1"/>
        <end position="358"/>
    </location>
</feature>
<dbReference type="InterPro" id="IPR011701">
    <property type="entry name" value="MFS"/>
</dbReference>
<dbReference type="InterPro" id="IPR036259">
    <property type="entry name" value="MFS_trans_sf"/>
</dbReference>
<dbReference type="OrthoDB" id="6430902at2759"/>
<dbReference type="EMBL" id="NCKU01000751">
    <property type="protein sequence ID" value="RWS14329.1"/>
    <property type="molecule type" value="Genomic_DNA"/>
</dbReference>
<dbReference type="PANTHER" id="PTHR23506:SF26">
    <property type="entry name" value="MFS-TYPE TRANSPORTER SLC18B1"/>
    <property type="match status" value="1"/>
</dbReference>
<dbReference type="STRING" id="1965070.A0A443RGB2"/>
<dbReference type="PROSITE" id="PS50850">
    <property type="entry name" value="MFS"/>
    <property type="match status" value="1"/>
</dbReference>
<keyword evidence="9" id="KW-1185">Reference proteome</keyword>
<feature type="transmembrane region" description="Helical" evidence="6">
    <location>
        <begin position="178"/>
        <end position="195"/>
    </location>
</feature>
<dbReference type="SUPFAM" id="SSF103473">
    <property type="entry name" value="MFS general substrate transporter"/>
    <property type="match status" value="1"/>
</dbReference>
<feature type="transmembrane region" description="Helical" evidence="6">
    <location>
        <begin position="272"/>
        <end position="294"/>
    </location>
</feature>
<accession>A0A443RGB2</accession>
<evidence type="ECO:0000256" key="3">
    <source>
        <dbReference type="ARBA" id="ARBA00022692"/>
    </source>
</evidence>
<evidence type="ECO:0000256" key="2">
    <source>
        <dbReference type="ARBA" id="ARBA00022448"/>
    </source>
</evidence>
<dbReference type="InterPro" id="IPR020846">
    <property type="entry name" value="MFS_dom"/>
</dbReference>
<evidence type="ECO:0000313" key="8">
    <source>
        <dbReference type="EMBL" id="RWS14329.1"/>
    </source>
</evidence>
<dbReference type="AlphaFoldDB" id="A0A443RGB2"/>
<keyword evidence="4 6" id="KW-1133">Transmembrane helix</keyword>
<evidence type="ECO:0000256" key="5">
    <source>
        <dbReference type="ARBA" id="ARBA00023136"/>
    </source>
</evidence>
<proteinExistence type="predicted"/>
<feature type="transmembrane region" description="Helical" evidence="6">
    <location>
        <begin position="245"/>
        <end position="266"/>
    </location>
</feature>
<evidence type="ECO:0000259" key="7">
    <source>
        <dbReference type="PROSITE" id="PS50850"/>
    </source>
</evidence>
<reference evidence="8 9" key="1">
    <citation type="journal article" date="2018" name="Gigascience">
        <title>Genomes of trombidid mites reveal novel predicted allergens and laterally-transferred genes associated with secondary metabolism.</title>
        <authorList>
            <person name="Dong X."/>
            <person name="Chaisiri K."/>
            <person name="Xia D."/>
            <person name="Armstrong S.D."/>
            <person name="Fang Y."/>
            <person name="Donnelly M.J."/>
            <person name="Kadowaki T."/>
            <person name="McGarry J.W."/>
            <person name="Darby A.C."/>
            <person name="Makepeace B.L."/>
        </authorList>
    </citation>
    <scope>NUCLEOTIDE SEQUENCE [LARGE SCALE GENOMIC DNA]</scope>
    <source>
        <strain evidence="8">UoL-WK</strain>
    </source>
</reference>
<sequence length="358" mass="38625">MKGLTPTQYGFVFGIYEFGIFILCPVYAKMIPHVSPKFLICMGLFVAGYCFSLFGILMWSSPGFNFLTLSIVLRIAASTGAAAFLTGNYSSIAIYFPDHVSQVFAITETCLGLGMILGPAIGGLLYEISIFCVPFIVMGSLTMLPIIFSIPIIPEISEENHEISANRGILSILSRPQVFLNVSVSFMSFLILGFNDTTLEPHLRDFTSLSSVQTGAVFLVSGVSYAIGNQIWGHFAEDAAMCSKIIVTGIFFTMIGLIFCGPMFPLPLKPNTFLVVVSQAVLEFGCAAQVVASFKSGILQAEKIFHTCDIQTCSIITSLFASAFSLGLTIGPVIGGVLVGNYGYQRAIIPLILIHLSM</sequence>
<dbReference type="Pfam" id="PF07690">
    <property type="entry name" value="MFS_1"/>
    <property type="match status" value="1"/>
</dbReference>
<evidence type="ECO:0000256" key="4">
    <source>
        <dbReference type="ARBA" id="ARBA00022989"/>
    </source>
</evidence>
<dbReference type="InterPro" id="IPR050930">
    <property type="entry name" value="MFS_Vesicular_Transporter"/>
</dbReference>
<name>A0A443RGB2_9ACAR</name>
<feature type="transmembrane region" description="Helical" evidence="6">
    <location>
        <begin position="128"/>
        <end position="157"/>
    </location>
</feature>
<evidence type="ECO:0000256" key="6">
    <source>
        <dbReference type="SAM" id="Phobius"/>
    </source>
</evidence>
<keyword evidence="5 6" id="KW-0472">Membrane</keyword>
<dbReference type="PANTHER" id="PTHR23506">
    <property type="entry name" value="GH10249P"/>
    <property type="match status" value="1"/>
</dbReference>
<evidence type="ECO:0000256" key="1">
    <source>
        <dbReference type="ARBA" id="ARBA00004141"/>
    </source>
</evidence>
<comment type="subcellular location">
    <subcellularLocation>
        <location evidence="1">Membrane</location>
        <topology evidence="1">Multi-pass membrane protein</topology>
    </subcellularLocation>
</comment>
<protein>
    <submittedName>
        <fullName evidence="8">MFS-type transporter-like protein</fullName>
    </submittedName>
</protein>
<feature type="transmembrane region" description="Helical" evidence="6">
    <location>
        <begin position="315"/>
        <end position="339"/>
    </location>
</feature>
<evidence type="ECO:0000313" key="9">
    <source>
        <dbReference type="Proteomes" id="UP000285301"/>
    </source>
</evidence>
<feature type="transmembrane region" description="Helical" evidence="6">
    <location>
        <begin position="215"/>
        <end position="233"/>
    </location>
</feature>
<dbReference type="GO" id="GO:0022857">
    <property type="term" value="F:transmembrane transporter activity"/>
    <property type="evidence" value="ECO:0007669"/>
    <property type="project" value="InterPro"/>
</dbReference>
<keyword evidence="2" id="KW-0813">Transport</keyword>
<dbReference type="GO" id="GO:0016020">
    <property type="term" value="C:membrane"/>
    <property type="evidence" value="ECO:0007669"/>
    <property type="project" value="UniProtKB-SubCell"/>
</dbReference>